<dbReference type="EMBL" id="LZZM01000233">
    <property type="protein sequence ID" value="OOM71275.1"/>
    <property type="molecule type" value="Genomic_DNA"/>
</dbReference>
<evidence type="ECO:0000256" key="1">
    <source>
        <dbReference type="ARBA" id="ARBA00004496"/>
    </source>
</evidence>
<dbReference type="GO" id="GO:0055129">
    <property type="term" value="P:L-proline biosynthetic process"/>
    <property type="evidence" value="ECO:0007669"/>
    <property type="project" value="UniProtKB-UniRule"/>
</dbReference>
<keyword evidence="16" id="KW-1185">Reference proteome</keyword>
<dbReference type="FunFam" id="1.10.3730.10:FF:000001">
    <property type="entry name" value="Pyrroline-5-carboxylate reductase"/>
    <property type="match status" value="1"/>
</dbReference>
<feature type="domain" description="Pyrroline-5-carboxylate reductase catalytic N-terminal" evidence="13">
    <location>
        <begin position="4"/>
        <end position="99"/>
    </location>
</feature>
<evidence type="ECO:0000256" key="2">
    <source>
        <dbReference type="ARBA" id="ARBA00005525"/>
    </source>
</evidence>
<evidence type="ECO:0000256" key="3">
    <source>
        <dbReference type="ARBA" id="ARBA00022490"/>
    </source>
</evidence>
<dbReference type="EC" id="1.5.1.2" evidence="9 10"/>
<sequence>MSKKIGFVGCGNMGSSMVGGIIKSGFLNGDNIIISTKTEASSKKLEGQFGVAVTLDSRVVAREAETIILAVKPFMYKQVIDEIKSELTRDKLIITVAAGISIDNMEEWLGNDFKIIRTMPNTPALVGQAMSAVCPNKNISKEELDYCFKIFESFGECVQLDEKDFHGFIALCGSSPAYVFMFIEAMADGAVKLGIPRAKAYKMAAQSVLGSAKMVLETEIHPGELKDMVCSPAGTTIDAVVELEKLGFRNSVIQAIDKCAEKSKSMQK</sequence>
<keyword evidence="4 9" id="KW-0028">Amino-acid biosynthesis</keyword>
<dbReference type="PROSITE" id="PS00521">
    <property type="entry name" value="P5CR"/>
    <property type="match status" value="1"/>
</dbReference>
<keyword evidence="3 9" id="KW-0963">Cytoplasm</keyword>
<dbReference type="Pfam" id="PF03807">
    <property type="entry name" value="F420_oxidored"/>
    <property type="match status" value="1"/>
</dbReference>
<comment type="subcellular location">
    <subcellularLocation>
        <location evidence="1 9">Cytoplasm</location>
    </subcellularLocation>
</comment>
<dbReference type="FunFam" id="3.40.50.720:FF:000190">
    <property type="entry name" value="Pyrroline-5-carboxylate reductase"/>
    <property type="match status" value="1"/>
</dbReference>
<dbReference type="HAMAP" id="MF_01925">
    <property type="entry name" value="P5C_reductase"/>
    <property type="match status" value="1"/>
</dbReference>
<evidence type="ECO:0000256" key="4">
    <source>
        <dbReference type="ARBA" id="ARBA00022605"/>
    </source>
</evidence>
<name>A0A1S8T1D8_9CLOT</name>
<dbReference type="AlphaFoldDB" id="A0A1S8T1D8"/>
<evidence type="ECO:0000313" key="16">
    <source>
        <dbReference type="Proteomes" id="UP000190890"/>
    </source>
</evidence>
<dbReference type="STRING" id="29367.CLPUN_50050"/>
<feature type="binding site" evidence="11">
    <location>
        <position position="36"/>
    </location>
    <ligand>
        <name>NADP(+)</name>
        <dbReference type="ChEBI" id="CHEBI:58349"/>
    </ligand>
</feature>
<comment type="caution">
    <text evidence="15">The sequence shown here is derived from an EMBL/GenBank/DDBJ whole genome shotgun (WGS) entry which is preliminary data.</text>
</comment>
<dbReference type="InterPro" id="IPR000304">
    <property type="entry name" value="Pyrroline-COOH_reductase"/>
</dbReference>
<evidence type="ECO:0000256" key="7">
    <source>
        <dbReference type="ARBA" id="ARBA00023002"/>
    </source>
</evidence>
<evidence type="ECO:0000256" key="12">
    <source>
        <dbReference type="RuleBase" id="RU003903"/>
    </source>
</evidence>
<organism evidence="15 16">
    <name type="scientific">Clostridium puniceum</name>
    <dbReference type="NCBI Taxonomy" id="29367"/>
    <lineage>
        <taxon>Bacteria</taxon>
        <taxon>Bacillati</taxon>
        <taxon>Bacillota</taxon>
        <taxon>Clostridia</taxon>
        <taxon>Eubacteriales</taxon>
        <taxon>Clostridiaceae</taxon>
        <taxon>Clostridium</taxon>
    </lineage>
</organism>
<dbReference type="UniPathway" id="UPA00098">
    <property type="reaction ID" value="UER00361"/>
</dbReference>
<evidence type="ECO:0000256" key="8">
    <source>
        <dbReference type="ARBA" id="ARBA00058118"/>
    </source>
</evidence>
<comment type="pathway">
    <text evidence="9 12">Amino-acid biosynthesis; L-proline biosynthesis; L-proline from L-glutamate 5-semialdehyde: step 1/1.</text>
</comment>
<comment type="catalytic activity">
    <reaction evidence="9">
        <text>L-proline + NAD(+) = (S)-1-pyrroline-5-carboxylate + NADH + 2 H(+)</text>
        <dbReference type="Rhea" id="RHEA:14105"/>
        <dbReference type="ChEBI" id="CHEBI:15378"/>
        <dbReference type="ChEBI" id="CHEBI:17388"/>
        <dbReference type="ChEBI" id="CHEBI:57540"/>
        <dbReference type="ChEBI" id="CHEBI:57945"/>
        <dbReference type="ChEBI" id="CHEBI:60039"/>
        <dbReference type="EC" id="1.5.1.2"/>
    </reaction>
</comment>
<dbReference type="SUPFAM" id="SSF51735">
    <property type="entry name" value="NAD(P)-binding Rossmann-fold domains"/>
    <property type="match status" value="1"/>
</dbReference>
<evidence type="ECO:0000259" key="14">
    <source>
        <dbReference type="Pfam" id="PF14748"/>
    </source>
</evidence>
<comment type="function">
    <text evidence="8 9">Catalyzes the reduction of 1-pyrroline-5-carboxylate (PCA) to L-proline.</text>
</comment>
<feature type="domain" description="Pyrroline-5-carboxylate reductase dimerisation" evidence="14">
    <location>
        <begin position="162"/>
        <end position="266"/>
    </location>
</feature>
<evidence type="ECO:0000256" key="9">
    <source>
        <dbReference type="HAMAP-Rule" id="MF_01925"/>
    </source>
</evidence>
<dbReference type="RefSeq" id="WP_077849899.1">
    <property type="nucleotide sequence ID" value="NZ_LZZM01000233.1"/>
</dbReference>
<keyword evidence="5 9" id="KW-0641">Proline biosynthesis</keyword>
<keyword evidence="7 9" id="KW-0560">Oxidoreductase</keyword>
<dbReference type="GO" id="GO:0005737">
    <property type="term" value="C:cytoplasm"/>
    <property type="evidence" value="ECO:0007669"/>
    <property type="project" value="UniProtKB-SubCell"/>
</dbReference>
<dbReference type="SUPFAM" id="SSF48179">
    <property type="entry name" value="6-phosphogluconate dehydrogenase C-terminal domain-like"/>
    <property type="match status" value="1"/>
</dbReference>
<accession>A0A1S8T1D8</accession>
<feature type="binding site" evidence="11">
    <location>
        <begin position="70"/>
        <end position="73"/>
    </location>
    <ligand>
        <name>NADP(+)</name>
        <dbReference type="ChEBI" id="CHEBI:58349"/>
    </ligand>
</feature>
<dbReference type="InterPro" id="IPR053790">
    <property type="entry name" value="P5CR-like_CS"/>
</dbReference>
<dbReference type="PIRSF" id="PIRSF000193">
    <property type="entry name" value="Pyrrol-5-carb_rd"/>
    <property type="match status" value="1"/>
</dbReference>
<dbReference type="GO" id="GO:0004735">
    <property type="term" value="F:pyrroline-5-carboxylate reductase activity"/>
    <property type="evidence" value="ECO:0007669"/>
    <property type="project" value="UniProtKB-UniRule"/>
</dbReference>
<dbReference type="Gene3D" id="1.10.3730.10">
    <property type="entry name" value="ProC C-terminal domain-like"/>
    <property type="match status" value="1"/>
</dbReference>
<evidence type="ECO:0000313" key="15">
    <source>
        <dbReference type="EMBL" id="OOM71275.1"/>
    </source>
</evidence>
<dbReference type="InterPro" id="IPR008927">
    <property type="entry name" value="6-PGluconate_DH-like_C_sf"/>
</dbReference>
<dbReference type="PANTHER" id="PTHR11645">
    <property type="entry name" value="PYRROLINE-5-CARBOXYLATE REDUCTASE"/>
    <property type="match status" value="1"/>
</dbReference>
<dbReference type="NCBIfam" id="TIGR00112">
    <property type="entry name" value="proC"/>
    <property type="match status" value="1"/>
</dbReference>
<gene>
    <name evidence="15" type="primary">proC_3</name>
    <name evidence="9" type="synonym">proC</name>
    <name evidence="15" type="ORF">CLPUN_50050</name>
</gene>
<keyword evidence="6 9" id="KW-0521">NADP</keyword>
<dbReference type="Pfam" id="PF14748">
    <property type="entry name" value="P5CR_dimer"/>
    <property type="match status" value="1"/>
</dbReference>
<dbReference type="Gene3D" id="3.40.50.720">
    <property type="entry name" value="NAD(P)-binding Rossmann-like Domain"/>
    <property type="match status" value="1"/>
</dbReference>
<dbReference type="InterPro" id="IPR036291">
    <property type="entry name" value="NAD(P)-bd_dom_sf"/>
</dbReference>
<dbReference type="Proteomes" id="UP000190890">
    <property type="component" value="Unassembled WGS sequence"/>
</dbReference>
<dbReference type="OrthoDB" id="9805754at2"/>
<evidence type="ECO:0000256" key="10">
    <source>
        <dbReference type="NCBIfam" id="TIGR00112"/>
    </source>
</evidence>
<reference evidence="15 16" key="1">
    <citation type="submission" date="2016-05" db="EMBL/GenBank/DDBJ databases">
        <title>Microbial solvent formation.</title>
        <authorList>
            <person name="Poehlein A."/>
            <person name="Montoya Solano J.D."/>
            <person name="Flitsch S."/>
            <person name="Krabben P."/>
            <person name="Duerre P."/>
            <person name="Daniel R."/>
        </authorList>
    </citation>
    <scope>NUCLEOTIDE SEQUENCE [LARGE SCALE GENOMIC DNA]</scope>
    <source>
        <strain evidence="15 16">DSM 2619</strain>
    </source>
</reference>
<protein>
    <recommendedName>
        <fullName evidence="9 10">Pyrroline-5-carboxylate reductase</fullName>
        <shortName evidence="9">P5C reductase</shortName>
        <shortName evidence="9">P5CR</shortName>
        <ecNumber evidence="9 10">1.5.1.2</ecNumber>
    </recommendedName>
    <alternativeName>
        <fullName evidence="9">PCA reductase</fullName>
    </alternativeName>
</protein>
<dbReference type="InterPro" id="IPR029036">
    <property type="entry name" value="P5CR_dimer"/>
</dbReference>
<evidence type="ECO:0000256" key="6">
    <source>
        <dbReference type="ARBA" id="ARBA00022857"/>
    </source>
</evidence>
<comment type="similarity">
    <text evidence="2 9 12">Belongs to the pyrroline-5-carboxylate reductase family.</text>
</comment>
<comment type="catalytic activity">
    <reaction evidence="9 12">
        <text>L-proline + NADP(+) = (S)-1-pyrroline-5-carboxylate + NADPH + 2 H(+)</text>
        <dbReference type="Rhea" id="RHEA:14109"/>
        <dbReference type="ChEBI" id="CHEBI:15378"/>
        <dbReference type="ChEBI" id="CHEBI:17388"/>
        <dbReference type="ChEBI" id="CHEBI:57783"/>
        <dbReference type="ChEBI" id="CHEBI:58349"/>
        <dbReference type="ChEBI" id="CHEBI:60039"/>
        <dbReference type="EC" id="1.5.1.2"/>
    </reaction>
</comment>
<dbReference type="InterPro" id="IPR028939">
    <property type="entry name" value="P5C_Rdtase_cat_N"/>
</dbReference>
<dbReference type="PANTHER" id="PTHR11645:SF0">
    <property type="entry name" value="PYRROLINE-5-CARBOXYLATE REDUCTASE 3"/>
    <property type="match status" value="1"/>
</dbReference>
<evidence type="ECO:0000256" key="11">
    <source>
        <dbReference type="PIRSR" id="PIRSR000193-1"/>
    </source>
</evidence>
<evidence type="ECO:0000259" key="13">
    <source>
        <dbReference type="Pfam" id="PF03807"/>
    </source>
</evidence>
<proteinExistence type="inferred from homology"/>
<evidence type="ECO:0000256" key="5">
    <source>
        <dbReference type="ARBA" id="ARBA00022650"/>
    </source>
</evidence>